<organism evidence="2 3">
    <name type="scientific">Maribellus comscasis</name>
    <dbReference type="NCBI Taxonomy" id="2681766"/>
    <lineage>
        <taxon>Bacteria</taxon>
        <taxon>Pseudomonadati</taxon>
        <taxon>Bacteroidota</taxon>
        <taxon>Bacteroidia</taxon>
        <taxon>Marinilabiliales</taxon>
        <taxon>Prolixibacteraceae</taxon>
        <taxon>Maribellus</taxon>
    </lineage>
</organism>
<feature type="transmembrane region" description="Helical" evidence="1">
    <location>
        <begin position="111"/>
        <end position="129"/>
    </location>
</feature>
<proteinExistence type="predicted"/>
<dbReference type="AlphaFoldDB" id="A0A6I6JUR6"/>
<keyword evidence="1" id="KW-1133">Transmembrane helix</keyword>
<keyword evidence="3" id="KW-1185">Reference proteome</keyword>
<dbReference type="RefSeq" id="WP_158867489.1">
    <property type="nucleotide sequence ID" value="NZ_CP046401.1"/>
</dbReference>
<gene>
    <name evidence="2" type="ORF">GM418_14430</name>
</gene>
<evidence type="ECO:0000256" key="1">
    <source>
        <dbReference type="SAM" id="Phobius"/>
    </source>
</evidence>
<dbReference type="EMBL" id="CP046401">
    <property type="protein sequence ID" value="QGY44820.1"/>
    <property type="molecule type" value="Genomic_DNA"/>
</dbReference>
<feature type="transmembrane region" description="Helical" evidence="1">
    <location>
        <begin position="422"/>
        <end position="443"/>
    </location>
</feature>
<reference evidence="2 3" key="1">
    <citation type="submission" date="2019-11" db="EMBL/GenBank/DDBJ databases">
        <authorList>
            <person name="Zheng R.K."/>
            <person name="Sun C.M."/>
        </authorList>
    </citation>
    <scope>NUCLEOTIDE SEQUENCE [LARGE SCALE GENOMIC DNA]</scope>
    <source>
        <strain evidence="2 3">WC007</strain>
    </source>
</reference>
<dbReference type="Proteomes" id="UP000428260">
    <property type="component" value="Chromosome"/>
</dbReference>
<feature type="transmembrane region" description="Helical" evidence="1">
    <location>
        <begin position="279"/>
        <end position="295"/>
    </location>
</feature>
<feature type="transmembrane region" description="Helical" evidence="1">
    <location>
        <begin position="351"/>
        <end position="373"/>
    </location>
</feature>
<name>A0A6I6JUR6_9BACT</name>
<dbReference type="InterPro" id="IPR043742">
    <property type="entry name" value="DUF5687"/>
</dbReference>
<feature type="transmembrane region" description="Helical" evidence="1">
    <location>
        <begin position="68"/>
        <end position="90"/>
    </location>
</feature>
<feature type="transmembrane region" description="Helical" evidence="1">
    <location>
        <begin position="307"/>
        <end position="330"/>
    </location>
</feature>
<dbReference type="KEGG" id="mcos:GM418_14430"/>
<accession>A0A6I6JUR6</accession>
<feature type="transmembrane region" description="Helical" evidence="1">
    <location>
        <begin position="379"/>
        <end position="401"/>
    </location>
</feature>
<feature type="transmembrane region" description="Helical" evidence="1">
    <location>
        <begin position="141"/>
        <end position="162"/>
    </location>
</feature>
<dbReference type="Pfam" id="PF18940">
    <property type="entry name" value="DUF5687"/>
    <property type="match status" value="1"/>
</dbReference>
<feature type="transmembrane region" description="Helical" evidence="1">
    <location>
        <begin position="209"/>
        <end position="225"/>
    </location>
</feature>
<protein>
    <submittedName>
        <fullName evidence="2">Uncharacterized protein</fullName>
    </submittedName>
</protein>
<keyword evidence="1" id="KW-0472">Membrane</keyword>
<evidence type="ECO:0000313" key="3">
    <source>
        <dbReference type="Proteomes" id="UP000428260"/>
    </source>
</evidence>
<keyword evidence="1" id="KW-0812">Transmembrane</keyword>
<feature type="transmembrane region" description="Helical" evidence="1">
    <location>
        <begin position="449"/>
        <end position="470"/>
    </location>
</feature>
<feature type="transmembrane region" description="Helical" evidence="1">
    <location>
        <begin position="171"/>
        <end position="189"/>
    </location>
</feature>
<sequence>MKRNFFYFAWRELTRSAYLRKNMAAKGVLIFLALYFSLVALAMGFNLSEHLSANFPDQSQISAFNSLIFIYVGFELVIRIMVQNLPTFGFQPFLIIPVKRKRIARYMLNKSLLHFFNFLPLFLLLPFTFRAAVHELETPVLFAWLGSLFLMIFVNHFLAIYIKWRTNESDWFFYGFLTVAASIFAIDYFEVFDITANFGKLFDLIVRNPIYVVVFPLAIIALYTLNNRYLLNRFYIDEISQKKKETKAYDFSWLNQVGEYGKMLSLEVKMIARNKRPRTSAIMSILFIFYGLIIYQDADVREIPEAIMAFGGMFMTGIFSMTYGQFFPAWHSRYYPFLMAQNVKMKQVLQSAFFLMAVTNIIFYLLSLGYMYLSPKVLYIHFAVMLYNIGVNSFVIFALGLNSRKSINLDERGMFNYQGMGATQWLIAFPIIFGPMAVYGLLSWTIGNIGAYIVLGSLGLIGIILHPRLIDYFTKEYLKRKHRMIAAYKKS</sequence>
<evidence type="ECO:0000313" key="2">
    <source>
        <dbReference type="EMBL" id="QGY44820.1"/>
    </source>
</evidence>